<accession>A0ABY7EA06</accession>
<evidence type="ECO:0000313" key="2">
    <source>
        <dbReference type="EMBL" id="WAR05999.1"/>
    </source>
</evidence>
<protein>
    <submittedName>
        <fullName evidence="2">NMNAT-like protein</fullName>
    </submittedName>
</protein>
<dbReference type="Pfam" id="PF01467">
    <property type="entry name" value="CTP_transf_like"/>
    <property type="match status" value="1"/>
</dbReference>
<dbReference type="InterPro" id="IPR014729">
    <property type="entry name" value="Rossmann-like_a/b/a_fold"/>
</dbReference>
<sequence length="499" mass="55651">MATSGAGPDTMNSNCPLRTELYSAQKTDHWPKKGRHILAQYDDKCIVVYQAFCPEIAKYAVEHGQFGGPRYNLTRMTWIKTNFLWMMYRSGWARKRDQERILAIHLTKEGFDRILAGAKGAGIPLPTGQPDDVRLQWDPDHEPHGGKVDRRAVQLGLRGGALRMFHEEYIKRIDDITSFVEEQREHVDSNRLDLLTCPAERVYIPEDENICSHILLDGFDDGGENEANVKSSGATHALFDTSKEFDVESASCDELMKLAIPKTPGGNSEKSEDVIVCLGGAFNPVHTRHVEVLQTAVDWLEANTKYHVIAGRLAVAPDGYVKNKCKRSKDRCIAAEHRIKMCELACDGHDLIKPYSKTVGSANDCGEKVKRDMHLTEAKIAVILGADRAMSRSGQGKWTSKGKVTTVCVGRKGQTDGVKRVFLEDLRLGLVTNNDFFIVDKELDNVSSTDIRKALEHVESGSGGNDTSLKIAVDDLVEKGWVTENIGKYLLDNFENIYL</sequence>
<organism evidence="2 3">
    <name type="scientific">Mya arenaria</name>
    <name type="common">Soft-shell clam</name>
    <dbReference type="NCBI Taxonomy" id="6604"/>
    <lineage>
        <taxon>Eukaryota</taxon>
        <taxon>Metazoa</taxon>
        <taxon>Spiralia</taxon>
        <taxon>Lophotrochozoa</taxon>
        <taxon>Mollusca</taxon>
        <taxon>Bivalvia</taxon>
        <taxon>Autobranchia</taxon>
        <taxon>Heteroconchia</taxon>
        <taxon>Euheterodonta</taxon>
        <taxon>Imparidentia</taxon>
        <taxon>Neoheterodontei</taxon>
        <taxon>Myida</taxon>
        <taxon>Myoidea</taxon>
        <taxon>Myidae</taxon>
        <taxon>Mya</taxon>
    </lineage>
</organism>
<reference evidence="2" key="1">
    <citation type="submission" date="2022-11" db="EMBL/GenBank/DDBJ databases">
        <title>Centuries of genome instability and evolution in soft-shell clam transmissible cancer (bioRxiv).</title>
        <authorList>
            <person name="Hart S.F.M."/>
            <person name="Yonemitsu M.A."/>
            <person name="Giersch R.M."/>
            <person name="Beal B.F."/>
            <person name="Arriagada G."/>
            <person name="Davis B.W."/>
            <person name="Ostrander E.A."/>
            <person name="Goff S.P."/>
            <person name="Metzger M.J."/>
        </authorList>
    </citation>
    <scope>NUCLEOTIDE SEQUENCE</scope>
    <source>
        <strain evidence="2">MELC-2E11</strain>
        <tissue evidence="2">Siphon/mantle</tissue>
    </source>
</reference>
<evidence type="ECO:0000259" key="1">
    <source>
        <dbReference type="Pfam" id="PF01467"/>
    </source>
</evidence>
<dbReference type="Proteomes" id="UP001164746">
    <property type="component" value="Chromosome 5"/>
</dbReference>
<dbReference type="PANTHER" id="PTHR38567">
    <property type="entry name" value="DUF4291 DOMAIN-CONTAINING PROTEIN"/>
    <property type="match status" value="1"/>
</dbReference>
<dbReference type="InterPro" id="IPR004821">
    <property type="entry name" value="Cyt_trans-like"/>
</dbReference>
<dbReference type="InterPro" id="IPR025633">
    <property type="entry name" value="DUF4291"/>
</dbReference>
<dbReference type="Pfam" id="PF14124">
    <property type="entry name" value="DUF4291"/>
    <property type="match status" value="1"/>
</dbReference>
<dbReference type="Gene3D" id="3.40.50.620">
    <property type="entry name" value="HUPs"/>
    <property type="match status" value="1"/>
</dbReference>
<dbReference type="SUPFAM" id="SSF52374">
    <property type="entry name" value="Nucleotidylyl transferase"/>
    <property type="match status" value="1"/>
</dbReference>
<keyword evidence="3" id="KW-1185">Reference proteome</keyword>
<name>A0ABY7EA06_MYAAR</name>
<gene>
    <name evidence="2" type="ORF">MAR_021368</name>
</gene>
<evidence type="ECO:0000313" key="3">
    <source>
        <dbReference type="Proteomes" id="UP001164746"/>
    </source>
</evidence>
<proteinExistence type="predicted"/>
<dbReference type="PANTHER" id="PTHR38567:SF1">
    <property type="entry name" value="DUF4291 DOMAIN-CONTAINING PROTEIN"/>
    <property type="match status" value="1"/>
</dbReference>
<dbReference type="EMBL" id="CP111016">
    <property type="protein sequence ID" value="WAR05999.1"/>
    <property type="molecule type" value="Genomic_DNA"/>
</dbReference>
<feature type="domain" description="Cytidyltransferase-like" evidence="1">
    <location>
        <begin position="278"/>
        <end position="453"/>
    </location>
</feature>